<dbReference type="Proteomes" id="UP001354931">
    <property type="component" value="Unassembled WGS sequence"/>
</dbReference>
<accession>A0ABU6EZ44</accession>
<keyword evidence="2" id="KW-1185">Reference proteome</keyword>
<evidence type="ECO:0000313" key="1">
    <source>
        <dbReference type="EMBL" id="MEB8335926.1"/>
    </source>
</evidence>
<reference evidence="1 2" key="1">
    <citation type="submission" date="2022-10" db="EMBL/GenBank/DDBJ databases">
        <authorList>
            <person name="Xie J."/>
            <person name="Shen N."/>
        </authorList>
    </citation>
    <scope>NUCLEOTIDE SEQUENCE [LARGE SCALE GENOMIC DNA]</scope>
    <source>
        <strain evidence="1 2">YIM65594</strain>
    </source>
</reference>
<evidence type="ECO:0000313" key="2">
    <source>
        <dbReference type="Proteomes" id="UP001354931"/>
    </source>
</evidence>
<dbReference type="RefSeq" id="WP_326013479.1">
    <property type="nucleotide sequence ID" value="NZ_JAOZYC010000001.1"/>
</dbReference>
<dbReference type="InterPro" id="IPR029058">
    <property type="entry name" value="AB_hydrolase_fold"/>
</dbReference>
<gene>
    <name evidence="1" type="ORF">OKJ99_00110</name>
</gene>
<name>A0ABU6EZ44_9ACTN</name>
<protein>
    <submittedName>
        <fullName evidence="1">Alpha/beta hydrolase</fullName>
    </submittedName>
</protein>
<organism evidence="1 2">
    <name type="scientific">Streptomyces endophyticus</name>
    <dbReference type="NCBI Taxonomy" id="714166"/>
    <lineage>
        <taxon>Bacteria</taxon>
        <taxon>Bacillati</taxon>
        <taxon>Actinomycetota</taxon>
        <taxon>Actinomycetes</taxon>
        <taxon>Kitasatosporales</taxon>
        <taxon>Streptomycetaceae</taxon>
        <taxon>Streptomyces</taxon>
    </lineage>
</organism>
<dbReference type="GO" id="GO:0016787">
    <property type="term" value="F:hydrolase activity"/>
    <property type="evidence" value="ECO:0007669"/>
    <property type="project" value="UniProtKB-KW"/>
</dbReference>
<proteinExistence type="predicted"/>
<sequence length="304" mass="33962">MADTSEMINGLVGGMFTHPVRTPLLHTPDEYGMAYEDVTFPSLDGTPLEAWWIPAPGSDKLIVANHPLPMNRYGFPSHLEPWKSMVPGGNDFEVNLLPEYKHLHDAGYNILTYDARNHGHSGAANGGLFTWGLFESRDVAGSLRYVKSRPDTAGMTLGLLSRCMGGNSTYVAMAGHPELFEDVRCLVNPQPVSLRVMAGQALGAMGIADRIDDFDRAFQLVTSFTIDQVSPIEYAKSCQVPTFITQVRDDVLTRPEDVQAIFDAIPVVDKKLFWIEGSTRRWDGYTYFSEHPEQMLDWFDTHMN</sequence>
<comment type="caution">
    <text evidence="1">The sequence shown here is derived from an EMBL/GenBank/DDBJ whole genome shotgun (WGS) entry which is preliminary data.</text>
</comment>
<dbReference type="EMBL" id="JAOZYC010000001">
    <property type="protein sequence ID" value="MEB8335926.1"/>
    <property type="molecule type" value="Genomic_DNA"/>
</dbReference>
<dbReference type="Gene3D" id="3.40.50.1820">
    <property type="entry name" value="alpha/beta hydrolase"/>
    <property type="match status" value="1"/>
</dbReference>
<keyword evidence="1" id="KW-0378">Hydrolase</keyword>
<dbReference type="SUPFAM" id="SSF53474">
    <property type="entry name" value="alpha/beta-Hydrolases"/>
    <property type="match status" value="1"/>
</dbReference>